<evidence type="ECO:0000313" key="10">
    <source>
        <dbReference type="Proteomes" id="UP000236488"/>
    </source>
</evidence>
<dbReference type="EC" id="2.1.3.3" evidence="3"/>
<evidence type="ECO:0000256" key="5">
    <source>
        <dbReference type="ARBA" id="ARBA00048772"/>
    </source>
</evidence>
<dbReference type="PRINTS" id="PR00102">
    <property type="entry name" value="OTCASE"/>
</dbReference>
<evidence type="ECO:0000256" key="4">
    <source>
        <dbReference type="ARBA" id="ARBA00022679"/>
    </source>
</evidence>
<evidence type="ECO:0000256" key="1">
    <source>
        <dbReference type="ARBA" id="ARBA00003822"/>
    </source>
</evidence>
<dbReference type="Proteomes" id="UP000236488">
    <property type="component" value="Unassembled WGS sequence"/>
</dbReference>
<reference evidence="9 10" key="1">
    <citation type="journal article" date="2018" name="Int. J. Syst. Evol. Microbiol.">
        <title>Rubneribacter badeniensis gen. nov., sp. nov. and Enteroscipio rubneri gen. nov., sp. nov., new members of the Eggerthellaceae isolated from human faeces.</title>
        <authorList>
            <person name="Danylec N."/>
            <person name="Gobl A."/>
            <person name="Stoll D.A."/>
            <person name="Hetzer B."/>
            <person name="Kulling S.E."/>
            <person name="Huch M."/>
        </authorList>
    </citation>
    <scope>NUCLEOTIDE SEQUENCE [LARGE SCALE GENOMIC DNA]</scope>
    <source>
        <strain evidence="9 10">ResAG-85</strain>
    </source>
</reference>
<dbReference type="GO" id="GO:0004585">
    <property type="term" value="F:ornithine carbamoyltransferase activity"/>
    <property type="evidence" value="ECO:0007669"/>
    <property type="project" value="UniProtKB-EC"/>
</dbReference>
<evidence type="ECO:0000313" key="9">
    <source>
        <dbReference type="EMBL" id="PNV65543.1"/>
    </source>
</evidence>
<evidence type="ECO:0000259" key="7">
    <source>
        <dbReference type="Pfam" id="PF00185"/>
    </source>
</evidence>
<dbReference type="PANTHER" id="PTHR45753">
    <property type="entry name" value="ORNITHINE CARBAMOYLTRANSFERASE, MITOCHONDRIAL"/>
    <property type="match status" value="1"/>
</dbReference>
<comment type="caution">
    <text evidence="9">The sequence shown here is derived from an EMBL/GenBank/DDBJ whole genome shotgun (WGS) entry which is preliminary data.</text>
</comment>
<feature type="domain" description="Aspartate/ornithine carbamoyltransferase carbamoyl-P binding" evidence="8">
    <location>
        <begin position="8"/>
        <end position="146"/>
    </location>
</feature>
<dbReference type="GO" id="GO:0016597">
    <property type="term" value="F:amino acid binding"/>
    <property type="evidence" value="ECO:0007669"/>
    <property type="project" value="InterPro"/>
</dbReference>
<comment type="catalytic activity">
    <reaction evidence="5">
        <text>carbamoyl phosphate + L-ornithine = L-citrulline + phosphate + H(+)</text>
        <dbReference type="Rhea" id="RHEA:19513"/>
        <dbReference type="ChEBI" id="CHEBI:15378"/>
        <dbReference type="ChEBI" id="CHEBI:43474"/>
        <dbReference type="ChEBI" id="CHEBI:46911"/>
        <dbReference type="ChEBI" id="CHEBI:57743"/>
        <dbReference type="ChEBI" id="CHEBI:58228"/>
        <dbReference type="EC" id="2.1.3.3"/>
    </reaction>
</comment>
<sequence length="373" mass="42205">MMTSLQGRDFLALEDFTPEEIVYLLDLAHDVKLERYEGVDQRRYNGKNLLMLFEMGSTRTRCAFETSGCDLGMGTTYLSNSHFGKKETVKDSMRVFSSMYAAVAYRGPSHAHALEMAESCSVPFINGYTDHQHPTQMLADAMTLQELWGRDGLAGRTLCFIGRGGEVNSFSYAVMCAMLGMNFVYVTSFMEFEEALSRLSSAQREMYRQYVPEGALPNHWEARMPAAKREIVDELYARHHPECSFVETDDLDAVKGVDVFATENWGFFTDPAPTWLPGIVRFRPYQVNRELLERTGNPDIVVLHMLPATHNCDHEAGKELANIVASEDPELAEFLRKGFEVTDEVFESQASVIFREAENRQHTIKAVLRAVLG</sequence>
<comment type="similarity">
    <text evidence="2">Belongs to the aspartate/ornithine carbamoyltransferase superfamily. OTCase family.</text>
</comment>
<dbReference type="Gene3D" id="3.40.50.1370">
    <property type="entry name" value="Aspartate/ornithine carbamoyltransferase"/>
    <property type="match status" value="2"/>
</dbReference>
<feature type="domain" description="Aspartate/ornithine carbamoyltransferase Asp/Orn-binding" evidence="7">
    <location>
        <begin position="155"/>
        <end position="369"/>
    </location>
</feature>
<comment type="function">
    <text evidence="1">Reversibly catalyzes the transfer of the carbamoyl group from carbamoyl phosphate (CP) to the N(epsilon) atom of ornithine (ORN) to produce L-citrulline.</text>
</comment>
<dbReference type="EMBL" id="PPEL01000025">
    <property type="protein sequence ID" value="PNV65543.1"/>
    <property type="molecule type" value="Genomic_DNA"/>
</dbReference>
<keyword evidence="10" id="KW-1185">Reference proteome</keyword>
<name>A0A2K2U5D0_9ACTN</name>
<gene>
    <name evidence="9" type="ORF">C2L80_05880</name>
</gene>
<dbReference type="GO" id="GO:0042450">
    <property type="term" value="P:L-arginine biosynthetic process via ornithine"/>
    <property type="evidence" value="ECO:0007669"/>
    <property type="project" value="TreeGrafter"/>
</dbReference>
<dbReference type="InterPro" id="IPR036901">
    <property type="entry name" value="Asp/Orn_carbamoylTrfase_sf"/>
</dbReference>
<dbReference type="PANTHER" id="PTHR45753:SF2">
    <property type="entry name" value="ORNITHINE CARBAMOYLTRANSFERASE"/>
    <property type="match status" value="1"/>
</dbReference>
<protein>
    <recommendedName>
        <fullName evidence="3">ornithine carbamoyltransferase</fullName>
        <ecNumber evidence="3">2.1.3.3</ecNumber>
    </recommendedName>
</protein>
<dbReference type="SUPFAM" id="SSF53671">
    <property type="entry name" value="Aspartate/ornithine carbamoyltransferase"/>
    <property type="match status" value="1"/>
</dbReference>
<accession>A0A2K2U5D0</accession>
<dbReference type="InterPro" id="IPR006132">
    <property type="entry name" value="Asp/Orn_carbamoyltranf_P-bd"/>
</dbReference>
<evidence type="ECO:0000256" key="3">
    <source>
        <dbReference type="ARBA" id="ARBA00013007"/>
    </source>
</evidence>
<dbReference type="InterPro" id="IPR006131">
    <property type="entry name" value="Asp_carbamoyltransf_Asp/Orn-bd"/>
</dbReference>
<organism evidence="9 10">
    <name type="scientific">Rubneribacter badeniensis</name>
    <dbReference type="NCBI Taxonomy" id="2070688"/>
    <lineage>
        <taxon>Bacteria</taxon>
        <taxon>Bacillati</taxon>
        <taxon>Actinomycetota</taxon>
        <taxon>Coriobacteriia</taxon>
        <taxon>Eggerthellales</taxon>
        <taxon>Eggerthellaceae</taxon>
        <taxon>Rubneribacter</taxon>
    </lineage>
</organism>
<dbReference type="Pfam" id="PF00185">
    <property type="entry name" value="OTCace"/>
    <property type="match status" value="1"/>
</dbReference>
<dbReference type="AlphaFoldDB" id="A0A2K2U5D0"/>
<evidence type="ECO:0000256" key="2">
    <source>
        <dbReference type="ARBA" id="ARBA00007805"/>
    </source>
</evidence>
<dbReference type="GO" id="GO:0019240">
    <property type="term" value="P:citrulline biosynthetic process"/>
    <property type="evidence" value="ECO:0007669"/>
    <property type="project" value="TreeGrafter"/>
</dbReference>
<dbReference type="Pfam" id="PF02729">
    <property type="entry name" value="OTCace_N"/>
    <property type="match status" value="1"/>
</dbReference>
<evidence type="ECO:0000259" key="8">
    <source>
        <dbReference type="Pfam" id="PF02729"/>
    </source>
</evidence>
<dbReference type="PRINTS" id="PR00100">
    <property type="entry name" value="AOTCASE"/>
</dbReference>
<proteinExistence type="inferred from homology"/>
<keyword evidence="4 6" id="KW-0808">Transferase</keyword>
<dbReference type="InterPro" id="IPR002292">
    <property type="entry name" value="Orn/put_carbamltrans"/>
</dbReference>
<evidence type="ECO:0000256" key="6">
    <source>
        <dbReference type="RuleBase" id="RU003634"/>
    </source>
</evidence>
<dbReference type="InterPro" id="IPR006130">
    <property type="entry name" value="Asp/Orn_carbamoylTrfase"/>
</dbReference>